<keyword evidence="3" id="KW-1185">Reference proteome</keyword>
<evidence type="ECO:0000256" key="1">
    <source>
        <dbReference type="SAM" id="SignalP"/>
    </source>
</evidence>
<accession>A0A4R3HUR2</accession>
<dbReference type="EMBL" id="SLZQ01000006">
    <property type="protein sequence ID" value="TCS36464.1"/>
    <property type="molecule type" value="Genomic_DNA"/>
</dbReference>
<dbReference type="InterPro" id="IPR032347">
    <property type="entry name" value="DUF4864"/>
</dbReference>
<dbReference type="AlphaFoldDB" id="A0A4R3HUR2"/>
<sequence>MKRLTLIVAMLAALIGWLPAASAEEMRQALGESEIAEIRSAVEKQIDALTNDDAARAFDLTTEDTRNRLGSPDNFLRIIKEKYEPVYRHRMALYSSPQVVLGKVYQAVRLTDLESHVWVAIYLMHKDEQGTWKIDGCQLVQTPAVAI</sequence>
<proteinExistence type="predicted"/>
<keyword evidence="1" id="KW-0732">Signal</keyword>
<evidence type="ECO:0000313" key="2">
    <source>
        <dbReference type="EMBL" id="TCS36464.1"/>
    </source>
</evidence>
<dbReference type="Pfam" id="PF16156">
    <property type="entry name" value="DUF4864"/>
    <property type="match status" value="1"/>
</dbReference>
<feature type="chain" id="PRO_5020348281" evidence="1">
    <location>
        <begin position="24"/>
        <end position="147"/>
    </location>
</feature>
<dbReference type="SUPFAM" id="SSF54427">
    <property type="entry name" value="NTF2-like"/>
    <property type="match status" value="1"/>
</dbReference>
<name>A0A4R3HUR2_PAULE</name>
<reference evidence="2 3" key="1">
    <citation type="submission" date="2019-03" db="EMBL/GenBank/DDBJ databases">
        <title>Genomic Encyclopedia of Type Strains, Phase IV (KMG-IV): sequencing the most valuable type-strain genomes for metagenomic binning, comparative biology and taxonomic classification.</title>
        <authorList>
            <person name="Goeker M."/>
        </authorList>
    </citation>
    <scope>NUCLEOTIDE SEQUENCE [LARGE SCALE GENOMIC DNA]</scope>
    <source>
        <strain evidence="2 3">DSM 7445</strain>
    </source>
</reference>
<dbReference type="InterPro" id="IPR032710">
    <property type="entry name" value="NTF2-like_dom_sf"/>
</dbReference>
<protein>
    <submittedName>
        <fullName evidence="2">Uncharacterized protein DUF4864</fullName>
    </submittedName>
</protein>
<gene>
    <name evidence="2" type="ORF">EDC30_1063</name>
</gene>
<evidence type="ECO:0000313" key="3">
    <source>
        <dbReference type="Proteomes" id="UP000295382"/>
    </source>
</evidence>
<dbReference type="Proteomes" id="UP000295382">
    <property type="component" value="Unassembled WGS sequence"/>
</dbReference>
<feature type="signal peptide" evidence="1">
    <location>
        <begin position="1"/>
        <end position="23"/>
    </location>
</feature>
<organism evidence="2 3">
    <name type="scientific">Paucimonas lemoignei</name>
    <name type="common">Pseudomonas lemoignei</name>
    <dbReference type="NCBI Taxonomy" id="29443"/>
    <lineage>
        <taxon>Bacteria</taxon>
        <taxon>Pseudomonadati</taxon>
        <taxon>Pseudomonadota</taxon>
        <taxon>Betaproteobacteria</taxon>
        <taxon>Burkholderiales</taxon>
        <taxon>Burkholderiaceae</taxon>
        <taxon>Paucimonas</taxon>
    </lineage>
</organism>
<comment type="caution">
    <text evidence="2">The sequence shown here is derived from an EMBL/GenBank/DDBJ whole genome shotgun (WGS) entry which is preliminary data.</text>
</comment>